<feature type="compositionally biased region" description="Low complexity" evidence="1">
    <location>
        <begin position="164"/>
        <end position="179"/>
    </location>
</feature>
<accession>U6G8D2</accession>
<keyword evidence="3" id="KW-1185">Reference proteome</keyword>
<evidence type="ECO:0000313" key="2">
    <source>
        <dbReference type="EMBL" id="CDI75558.1"/>
    </source>
</evidence>
<feature type="compositionally biased region" description="Basic and acidic residues" evidence="1">
    <location>
        <begin position="131"/>
        <end position="144"/>
    </location>
</feature>
<protein>
    <submittedName>
        <fullName evidence="2">Chromosome III, complete sequence, related</fullName>
    </submittedName>
</protein>
<dbReference type="AlphaFoldDB" id="U6G8D2"/>
<evidence type="ECO:0000256" key="1">
    <source>
        <dbReference type="SAM" id="MobiDB-lite"/>
    </source>
</evidence>
<name>U6G8D2_9EIME</name>
<feature type="region of interest" description="Disordered" evidence="1">
    <location>
        <begin position="101"/>
        <end position="202"/>
    </location>
</feature>
<feature type="compositionally biased region" description="Basic residues" evidence="1">
    <location>
        <begin position="110"/>
        <end position="121"/>
    </location>
</feature>
<dbReference type="EMBL" id="HG690990">
    <property type="protein sequence ID" value="CDI75558.1"/>
    <property type="molecule type" value="Genomic_DNA"/>
</dbReference>
<dbReference type="Proteomes" id="UP000018201">
    <property type="component" value="Unassembled WGS sequence"/>
</dbReference>
<proteinExistence type="predicted"/>
<evidence type="ECO:0000313" key="3">
    <source>
        <dbReference type="Proteomes" id="UP000018201"/>
    </source>
</evidence>
<reference evidence="2" key="2">
    <citation type="submission" date="2013-10" db="EMBL/GenBank/DDBJ databases">
        <authorList>
            <person name="Aslett M."/>
        </authorList>
    </citation>
    <scope>NUCLEOTIDE SEQUENCE [LARGE SCALE GENOMIC DNA]</scope>
    <source>
        <strain evidence="2">Houghton</strain>
    </source>
</reference>
<dbReference type="VEuPathDB" id="ToxoDB:EPH_0022580"/>
<reference evidence="2" key="1">
    <citation type="submission" date="2013-10" db="EMBL/GenBank/DDBJ databases">
        <title>Genomic analysis of the causative agents of coccidiosis in chickens.</title>
        <authorList>
            <person name="Reid A.J."/>
            <person name="Blake D."/>
            <person name="Billington K."/>
            <person name="Browne H."/>
            <person name="Dunn M."/>
            <person name="Hung S."/>
            <person name="Kawahara F."/>
            <person name="Miranda-Saavedra D."/>
            <person name="Mourier T."/>
            <person name="Nagra H."/>
            <person name="Otto T.D."/>
            <person name="Rawlings N."/>
            <person name="Sanchez A."/>
            <person name="Sanders M."/>
            <person name="Subramaniam C."/>
            <person name="Tay Y."/>
            <person name="Dear P."/>
            <person name="Doerig C."/>
            <person name="Gruber A."/>
            <person name="Parkinson J."/>
            <person name="Shirley M."/>
            <person name="Wan K.L."/>
            <person name="Berriman M."/>
            <person name="Tomley F."/>
            <person name="Pain A."/>
        </authorList>
    </citation>
    <scope>NUCLEOTIDE SEQUENCE [LARGE SCALE GENOMIC DNA]</scope>
    <source>
        <strain evidence="2">Houghton</strain>
    </source>
</reference>
<gene>
    <name evidence="2" type="ORF">EPH_0022580</name>
</gene>
<organism evidence="2 3">
    <name type="scientific">Eimeria praecox</name>
    <dbReference type="NCBI Taxonomy" id="51316"/>
    <lineage>
        <taxon>Eukaryota</taxon>
        <taxon>Sar</taxon>
        <taxon>Alveolata</taxon>
        <taxon>Apicomplexa</taxon>
        <taxon>Conoidasida</taxon>
        <taxon>Coccidia</taxon>
        <taxon>Eucoccidiorida</taxon>
        <taxon>Eimeriorina</taxon>
        <taxon>Eimeriidae</taxon>
        <taxon>Eimeria</taxon>
    </lineage>
</organism>
<dbReference type="OrthoDB" id="5994at2759"/>
<sequence>MAGKHRKRRLLPPKVPLHPSAAAAAVATERAAPGVTTPAAPQQDMTLFEAYRDLQLRWKRTTRQSRKKFCIARKWRQHLACQPYPEPSWLLFLHPQMGPAAERAEAHGGPSKHLRVGRRRANTPQQQSRDSSTHELQQKTEHPSAPRHQPQYRQQEQPKHPQEKQNQCQQHDPQQMQQQAATAVDCVGDSGGPCPDREAAQEAGGIRHWVTLIRIEEIEVDVQMKEDPPPEPPKRLLDLWANRWLYPEELEGIKTNAEGKPLVEAVYDGAEHQQGTYHRRGLTACYRWLPDPKATHWKR</sequence>